<keyword evidence="4 7" id="KW-1133">Transmembrane helix</keyword>
<dbReference type="PRINTS" id="PR00783">
    <property type="entry name" value="MINTRINSICP"/>
</dbReference>
<dbReference type="GO" id="GO:0015250">
    <property type="term" value="F:water channel activity"/>
    <property type="evidence" value="ECO:0007669"/>
    <property type="project" value="TreeGrafter"/>
</dbReference>
<evidence type="ECO:0000256" key="4">
    <source>
        <dbReference type="ARBA" id="ARBA00022989"/>
    </source>
</evidence>
<dbReference type="PANTHER" id="PTHR19139:SF199">
    <property type="entry name" value="MIP17260P"/>
    <property type="match status" value="1"/>
</dbReference>
<comment type="subcellular location">
    <subcellularLocation>
        <location evidence="1">Membrane</location>
        <topology evidence="1">Multi-pass membrane protein</topology>
    </subcellularLocation>
</comment>
<sequence length="258" mass="27410">MAPNALVKQLRLHAIEISGEFVGTFLFLLMALSAAQVANSDTSHAGDDVHPGDINLTQLLYISLAFGFSLAVNVSIFARVSGGLFNPAVTLGMCLIGKVAWLKGVFLAVGQVLGAVVASALVKIIFPGTYVIQTKLGHGASSIQGLLIETLLTMQLMLAIYFMAVEKHEGNALAALVIGFALFVAELPGIYYTGGSLNPARTFGPDLIALDFGATHWIYWVGPLLGATIAAGFYKFIKLLQAENEENGNDNEREPLLS</sequence>
<feature type="transmembrane region" description="Helical" evidence="7">
    <location>
        <begin position="59"/>
        <end position="80"/>
    </location>
</feature>
<dbReference type="EMBL" id="JAPEVB010000003">
    <property type="protein sequence ID" value="KAJ4391981.1"/>
    <property type="molecule type" value="Genomic_DNA"/>
</dbReference>
<reference evidence="8" key="1">
    <citation type="submission" date="2022-10" db="EMBL/GenBank/DDBJ databases">
        <title>Tapping the CABI collections for fungal endophytes: first genome assemblies for Collariella, Neodidymelliopsis, Ascochyta clinopodiicola, Didymella pomorum, Didymosphaeria variabile, Neocosmospora piperis and Neocucurbitaria cava.</title>
        <authorList>
            <person name="Hill R."/>
        </authorList>
    </citation>
    <scope>NUCLEOTIDE SEQUENCE</scope>
    <source>
        <strain evidence="8">IMI 355082</strain>
    </source>
</reference>
<dbReference type="AlphaFoldDB" id="A0A9W8YUT4"/>
<dbReference type="InterPro" id="IPR034294">
    <property type="entry name" value="Aquaporin_transptr"/>
</dbReference>
<proteinExistence type="inferred from homology"/>
<dbReference type="InterPro" id="IPR000425">
    <property type="entry name" value="MIP"/>
</dbReference>
<evidence type="ECO:0000313" key="9">
    <source>
        <dbReference type="Proteomes" id="UP001140453"/>
    </source>
</evidence>
<evidence type="ECO:0000256" key="6">
    <source>
        <dbReference type="RuleBase" id="RU000477"/>
    </source>
</evidence>
<accession>A0A9W8YUT4</accession>
<evidence type="ECO:0000256" key="5">
    <source>
        <dbReference type="ARBA" id="ARBA00023136"/>
    </source>
</evidence>
<feature type="transmembrane region" description="Helical" evidence="7">
    <location>
        <begin position="101"/>
        <end position="126"/>
    </location>
</feature>
<dbReference type="Proteomes" id="UP001140453">
    <property type="component" value="Unassembled WGS sequence"/>
</dbReference>
<gene>
    <name evidence="8" type="primary">AQY1_3</name>
    <name evidence="8" type="ORF">N0V93_005601</name>
</gene>
<evidence type="ECO:0000256" key="2">
    <source>
        <dbReference type="ARBA" id="ARBA00006175"/>
    </source>
</evidence>
<dbReference type="SUPFAM" id="SSF81338">
    <property type="entry name" value="Aquaporin-like"/>
    <property type="match status" value="1"/>
</dbReference>
<comment type="caution">
    <text evidence="8">The sequence shown here is derived from an EMBL/GenBank/DDBJ whole genome shotgun (WGS) entry which is preliminary data.</text>
</comment>
<dbReference type="OrthoDB" id="3222at2759"/>
<organism evidence="8 9">
    <name type="scientific">Gnomoniopsis smithogilvyi</name>
    <dbReference type="NCBI Taxonomy" id="1191159"/>
    <lineage>
        <taxon>Eukaryota</taxon>
        <taxon>Fungi</taxon>
        <taxon>Dikarya</taxon>
        <taxon>Ascomycota</taxon>
        <taxon>Pezizomycotina</taxon>
        <taxon>Sordariomycetes</taxon>
        <taxon>Sordariomycetidae</taxon>
        <taxon>Diaporthales</taxon>
        <taxon>Gnomoniaceae</taxon>
        <taxon>Gnomoniopsis</taxon>
    </lineage>
</organism>
<feature type="transmembrane region" description="Helical" evidence="7">
    <location>
        <begin position="217"/>
        <end position="237"/>
    </location>
</feature>
<name>A0A9W8YUT4_9PEZI</name>
<evidence type="ECO:0000256" key="7">
    <source>
        <dbReference type="SAM" id="Phobius"/>
    </source>
</evidence>
<dbReference type="GO" id="GO:0005886">
    <property type="term" value="C:plasma membrane"/>
    <property type="evidence" value="ECO:0007669"/>
    <property type="project" value="TreeGrafter"/>
</dbReference>
<dbReference type="InterPro" id="IPR023271">
    <property type="entry name" value="Aquaporin-like"/>
</dbReference>
<feature type="transmembrane region" description="Helical" evidence="7">
    <location>
        <begin position="172"/>
        <end position="192"/>
    </location>
</feature>
<keyword evidence="6" id="KW-0813">Transport</keyword>
<keyword evidence="9" id="KW-1185">Reference proteome</keyword>
<feature type="transmembrane region" description="Helical" evidence="7">
    <location>
        <begin position="21"/>
        <end position="39"/>
    </location>
</feature>
<evidence type="ECO:0000256" key="1">
    <source>
        <dbReference type="ARBA" id="ARBA00004141"/>
    </source>
</evidence>
<keyword evidence="5 7" id="KW-0472">Membrane</keyword>
<evidence type="ECO:0000313" key="8">
    <source>
        <dbReference type="EMBL" id="KAJ4391981.1"/>
    </source>
</evidence>
<keyword evidence="3 6" id="KW-0812">Transmembrane</keyword>
<dbReference type="Pfam" id="PF00230">
    <property type="entry name" value="MIP"/>
    <property type="match status" value="1"/>
</dbReference>
<feature type="transmembrane region" description="Helical" evidence="7">
    <location>
        <begin position="146"/>
        <end position="165"/>
    </location>
</feature>
<dbReference type="Gene3D" id="1.20.1080.10">
    <property type="entry name" value="Glycerol uptake facilitator protein"/>
    <property type="match status" value="1"/>
</dbReference>
<comment type="similarity">
    <text evidence="2 6">Belongs to the MIP/aquaporin (TC 1.A.8) family.</text>
</comment>
<dbReference type="PANTHER" id="PTHR19139">
    <property type="entry name" value="AQUAPORIN TRANSPORTER"/>
    <property type="match status" value="1"/>
</dbReference>
<protein>
    <submittedName>
        <fullName evidence="8">Aquaporin-1</fullName>
    </submittedName>
</protein>
<evidence type="ECO:0000256" key="3">
    <source>
        <dbReference type="ARBA" id="ARBA00022692"/>
    </source>
</evidence>